<dbReference type="EMBL" id="QEAN01000041">
    <property type="protein sequence ID" value="TPX52228.1"/>
    <property type="molecule type" value="Genomic_DNA"/>
</dbReference>
<gene>
    <name evidence="2" type="ORF">SeMB42_g01563</name>
</gene>
<dbReference type="VEuPathDB" id="FungiDB:SeMB42_g01563"/>
<evidence type="ECO:0000256" key="1">
    <source>
        <dbReference type="SAM" id="Phobius"/>
    </source>
</evidence>
<name>A0A507DMW8_9FUNG</name>
<proteinExistence type="predicted"/>
<organism evidence="2 3">
    <name type="scientific">Synchytrium endobioticum</name>
    <dbReference type="NCBI Taxonomy" id="286115"/>
    <lineage>
        <taxon>Eukaryota</taxon>
        <taxon>Fungi</taxon>
        <taxon>Fungi incertae sedis</taxon>
        <taxon>Chytridiomycota</taxon>
        <taxon>Chytridiomycota incertae sedis</taxon>
        <taxon>Chytridiomycetes</taxon>
        <taxon>Synchytriales</taxon>
        <taxon>Synchytriaceae</taxon>
        <taxon>Synchytrium</taxon>
    </lineage>
</organism>
<comment type="caution">
    <text evidence="2">The sequence shown here is derived from an EMBL/GenBank/DDBJ whole genome shotgun (WGS) entry which is preliminary data.</text>
</comment>
<protein>
    <recommendedName>
        <fullName evidence="4">Transmembrane protein</fullName>
    </recommendedName>
</protein>
<evidence type="ECO:0000313" key="3">
    <source>
        <dbReference type="Proteomes" id="UP000317494"/>
    </source>
</evidence>
<dbReference type="Proteomes" id="UP000317494">
    <property type="component" value="Unassembled WGS sequence"/>
</dbReference>
<accession>A0A507DMW8</accession>
<sequence length="215" mass="23101">MKGVHPGQESKDSLGGVKSREKVAYGLFPKPDSYGIQCCLAIALSYYRIMDENLEAIIEVPTHPPRPRTPMTHPGTNAGTAPWNAMSGMLRTMPAAVHLHKHKHYAQQIAIRMRSRHIAVVALSLVFLFALAAVAYPVANDGVETGLTGTADADNGASSPASGRFHDIAGAYVKTSVAQVASKIKQAWADSRNSLAAWFSGFKNSLGSSWQVCVR</sequence>
<keyword evidence="1" id="KW-0472">Membrane</keyword>
<evidence type="ECO:0000313" key="2">
    <source>
        <dbReference type="EMBL" id="TPX52228.1"/>
    </source>
</evidence>
<dbReference type="AlphaFoldDB" id="A0A507DMW8"/>
<feature type="transmembrane region" description="Helical" evidence="1">
    <location>
        <begin position="118"/>
        <end position="139"/>
    </location>
</feature>
<reference evidence="2 3" key="1">
    <citation type="journal article" date="2019" name="Sci. Rep.">
        <title>Comparative genomics of chytrid fungi reveal insights into the obligate biotrophic and pathogenic lifestyle of Synchytrium endobioticum.</title>
        <authorList>
            <person name="van de Vossenberg B.T.L.H."/>
            <person name="Warris S."/>
            <person name="Nguyen H.D.T."/>
            <person name="van Gent-Pelzer M.P.E."/>
            <person name="Joly D.L."/>
            <person name="van de Geest H.C."/>
            <person name="Bonants P.J.M."/>
            <person name="Smith D.S."/>
            <person name="Levesque C.A."/>
            <person name="van der Lee T.A.J."/>
        </authorList>
    </citation>
    <scope>NUCLEOTIDE SEQUENCE [LARGE SCALE GENOMIC DNA]</scope>
    <source>
        <strain evidence="2 3">MB42</strain>
    </source>
</reference>
<keyword evidence="3" id="KW-1185">Reference proteome</keyword>
<evidence type="ECO:0008006" key="4">
    <source>
        <dbReference type="Google" id="ProtNLM"/>
    </source>
</evidence>
<keyword evidence="1" id="KW-1133">Transmembrane helix</keyword>
<keyword evidence="1" id="KW-0812">Transmembrane</keyword>